<dbReference type="InterPro" id="IPR050767">
    <property type="entry name" value="Sel1_AlgK"/>
</dbReference>
<evidence type="ECO:0000313" key="2">
    <source>
        <dbReference type="Proteomes" id="UP000515465"/>
    </source>
</evidence>
<protein>
    <submittedName>
        <fullName evidence="1">Sel1 repeat family protein</fullName>
    </submittedName>
</protein>
<proteinExistence type="predicted"/>
<reference evidence="1" key="1">
    <citation type="journal article" date="2020" name="Mol. Plant Microbe Interact.">
        <title>Complete genome sequences of four natural Pseudomonas isolates that catabolize a wide range of aromatic compounds relevant to lignin valorization.</title>
        <authorList>
            <person name="Hatmaker E.A."/>
            <person name="Presle G."/>
            <person name="Cannon O."/>
            <person name="Guss A.M."/>
            <person name="Elkins J.G."/>
        </authorList>
    </citation>
    <scope>NUCLEOTIDE SEQUENCE</scope>
    <source>
        <strain evidence="1">583</strain>
    </source>
</reference>
<dbReference type="Proteomes" id="UP000515465">
    <property type="component" value="Chromosome"/>
</dbReference>
<dbReference type="SMART" id="SM00671">
    <property type="entry name" value="SEL1"/>
    <property type="match status" value="6"/>
</dbReference>
<evidence type="ECO:0000313" key="1">
    <source>
        <dbReference type="EMBL" id="QND55648.1"/>
    </source>
</evidence>
<accession>A0A7G6SMB6</accession>
<dbReference type="EMBL" id="CP050296">
    <property type="protein sequence ID" value="QND55648.1"/>
    <property type="molecule type" value="Genomic_DNA"/>
</dbReference>
<dbReference type="InterPro" id="IPR011990">
    <property type="entry name" value="TPR-like_helical_dom_sf"/>
</dbReference>
<name>A0A7G6SMB6_9HYPH</name>
<dbReference type="AlphaFoldDB" id="A0A7G6SMB6"/>
<gene>
    <name evidence="1" type="ORF">HB778_02390</name>
</gene>
<dbReference type="Gene3D" id="1.25.40.10">
    <property type="entry name" value="Tetratricopeptide repeat domain"/>
    <property type="match status" value="2"/>
</dbReference>
<sequence>MLLAGQGVPKDVPVAMALLHRAADQDYREAQFMLGVAYAAGEPAVPVDNIEAVKWLILAKAQDGLAYSMLTHQMSAEAVATATARAALWREDADGKKVQAALALGNRNEVSDLTRLADEGIPRAQYELGWLYTVGVPDGIPSKMVPGLTEFQPNDRKAAELYLRAALQGYPPAQSRLGSILYEGKGLAVDKAEAAKWFEKAAARSEPTAMMALADMFATGDGIPADKNRAITLYGRAAAKGNAGAMKALGENYANGRLTERDSQLAYMWLTLASQKYRKELVEVFANEADETRRSLTELMPQSEVELAKRAADRCLRTNYQQCGRSGFVDWLWELL</sequence>
<dbReference type="PANTHER" id="PTHR11102:SF160">
    <property type="entry name" value="ERAD-ASSOCIATED E3 UBIQUITIN-PROTEIN LIGASE COMPONENT HRD3"/>
    <property type="match status" value="1"/>
</dbReference>
<dbReference type="InterPro" id="IPR006597">
    <property type="entry name" value="Sel1-like"/>
</dbReference>
<dbReference type="SUPFAM" id="SSF81901">
    <property type="entry name" value="HCP-like"/>
    <property type="match status" value="1"/>
</dbReference>
<dbReference type="Pfam" id="PF08238">
    <property type="entry name" value="Sel1"/>
    <property type="match status" value="7"/>
</dbReference>
<dbReference type="PANTHER" id="PTHR11102">
    <property type="entry name" value="SEL-1-LIKE PROTEIN"/>
    <property type="match status" value="1"/>
</dbReference>
<organism evidence="1 2">
    <name type="scientific">Mesorhizobium huakuii</name>
    <dbReference type="NCBI Taxonomy" id="28104"/>
    <lineage>
        <taxon>Bacteria</taxon>
        <taxon>Pseudomonadati</taxon>
        <taxon>Pseudomonadota</taxon>
        <taxon>Alphaproteobacteria</taxon>
        <taxon>Hyphomicrobiales</taxon>
        <taxon>Phyllobacteriaceae</taxon>
        <taxon>Mesorhizobium</taxon>
    </lineage>
</organism>